<dbReference type="Proteomes" id="UP001549257">
    <property type="component" value="Unassembled WGS sequence"/>
</dbReference>
<dbReference type="PANTHER" id="PTHR45024:SF2">
    <property type="entry name" value="SCP2 DOMAIN-CONTAINING PROTEIN"/>
    <property type="match status" value="1"/>
</dbReference>
<evidence type="ECO:0000313" key="5">
    <source>
        <dbReference type="Proteomes" id="UP001549257"/>
    </source>
</evidence>
<dbReference type="Pfam" id="PF00106">
    <property type="entry name" value="adh_short"/>
    <property type="match status" value="1"/>
</dbReference>
<gene>
    <name evidence="4" type="ORF">ABIE21_003657</name>
</gene>
<keyword evidence="5" id="KW-1185">Reference proteome</keyword>
<dbReference type="PRINTS" id="PR00080">
    <property type="entry name" value="SDRFAMILY"/>
</dbReference>
<protein>
    <submittedName>
        <fullName evidence="4">NAD(P)-dependent dehydrogenase (Short-subunit alcohol dehydrogenase family)</fullName>
    </submittedName>
</protein>
<dbReference type="PANTHER" id="PTHR45024">
    <property type="entry name" value="DEHYDROGENASES, SHORT CHAIN"/>
    <property type="match status" value="1"/>
</dbReference>
<dbReference type="InterPro" id="IPR036291">
    <property type="entry name" value="NAD(P)-bd_dom_sf"/>
</dbReference>
<proteinExistence type="inferred from homology"/>
<comment type="similarity">
    <text evidence="1 3">Belongs to the short-chain dehydrogenases/reductases (SDR) family.</text>
</comment>
<evidence type="ECO:0000256" key="3">
    <source>
        <dbReference type="RuleBase" id="RU000363"/>
    </source>
</evidence>
<evidence type="ECO:0000256" key="2">
    <source>
        <dbReference type="ARBA" id="ARBA00023002"/>
    </source>
</evidence>
<dbReference type="Gene3D" id="3.40.50.720">
    <property type="entry name" value="NAD(P)-binding Rossmann-like Domain"/>
    <property type="match status" value="1"/>
</dbReference>
<reference evidence="4 5" key="1">
    <citation type="submission" date="2024-06" db="EMBL/GenBank/DDBJ databases">
        <title>Sorghum-associated microbial communities from plants grown in Nebraska, USA.</title>
        <authorList>
            <person name="Schachtman D."/>
        </authorList>
    </citation>
    <scope>NUCLEOTIDE SEQUENCE [LARGE SCALE GENOMIC DNA]</scope>
    <source>
        <strain evidence="4 5">2857</strain>
    </source>
</reference>
<sequence>MTKIDFTGQVAIVTGAGGGLGRSHAELLASRHARVVVNDIANAAEVVAEINAAGGEAIASADDISTPDGAANLVQCAIDEWGTLDILINNAGRARWTTFSETTPEEYALVRESQLDGTYFVTREAWPIMRAKGYGRIVITSSGHGALGGASSISYATSKGGLYGMMRAAAIDGKELGIMVNALAPAAFTPMAVEYVTPEFAKVMEEKMPASLVSPIVAVLASKECNVTGQFFDAGAGRVGTSYMVSAPGFYSRNLTPEMLLENWEQVVSTDESRVYFASTESGELIEVAARMSQSR</sequence>
<name>A0ABV2QSS1_9MICO</name>
<keyword evidence="2" id="KW-0560">Oxidoreductase</keyword>
<dbReference type="PRINTS" id="PR00081">
    <property type="entry name" value="GDHRDH"/>
</dbReference>
<evidence type="ECO:0000313" key="4">
    <source>
        <dbReference type="EMBL" id="MET4584119.1"/>
    </source>
</evidence>
<dbReference type="SUPFAM" id="SSF51735">
    <property type="entry name" value="NAD(P)-binding Rossmann-fold domains"/>
    <property type="match status" value="1"/>
</dbReference>
<dbReference type="InterPro" id="IPR051687">
    <property type="entry name" value="Peroxisomal_Beta-Oxidation"/>
</dbReference>
<dbReference type="EMBL" id="JBEPSJ010000006">
    <property type="protein sequence ID" value="MET4584119.1"/>
    <property type="molecule type" value="Genomic_DNA"/>
</dbReference>
<accession>A0ABV2QSS1</accession>
<dbReference type="InterPro" id="IPR002347">
    <property type="entry name" value="SDR_fam"/>
</dbReference>
<dbReference type="RefSeq" id="WP_354026284.1">
    <property type="nucleotide sequence ID" value="NZ_JBEPSJ010000006.1"/>
</dbReference>
<evidence type="ECO:0000256" key="1">
    <source>
        <dbReference type="ARBA" id="ARBA00006484"/>
    </source>
</evidence>
<organism evidence="4 5">
    <name type="scientific">Conyzicola nivalis</name>
    <dbReference type="NCBI Taxonomy" id="1477021"/>
    <lineage>
        <taxon>Bacteria</taxon>
        <taxon>Bacillati</taxon>
        <taxon>Actinomycetota</taxon>
        <taxon>Actinomycetes</taxon>
        <taxon>Micrococcales</taxon>
        <taxon>Microbacteriaceae</taxon>
        <taxon>Conyzicola</taxon>
    </lineage>
</organism>
<comment type="caution">
    <text evidence="4">The sequence shown here is derived from an EMBL/GenBank/DDBJ whole genome shotgun (WGS) entry which is preliminary data.</text>
</comment>
<dbReference type="PROSITE" id="PS00061">
    <property type="entry name" value="ADH_SHORT"/>
    <property type="match status" value="1"/>
</dbReference>
<dbReference type="InterPro" id="IPR020904">
    <property type="entry name" value="Sc_DH/Rdtase_CS"/>
</dbReference>